<dbReference type="InterPro" id="IPR027417">
    <property type="entry name" value="P-loop_NTPase"/>
</dbReference>
<gene>
    <name evidence="1" type="ORF">LCGC14_0413830</name>
</gene>
<dbReference type="Pfam" id="PF13207">
    <property type="entry name" value="AAA_17"/>
    <property type="match status" value="1"/>
</dbReference>
<dbReference type="EMBL" id="LAZR01000369">
    <property type="protein sequence ID" value="KKN72097.1"/>
    <property type="molecule type" value="Genomic_DNA"/>
</dbReference>
<dbReference type="AlphaFoldDB" id="A0A0F9TAT5"/>
<reference evidence="1" key="1">
    <citation type="journal article" date="2015" name="Nature">
        <title>Complex archaea that bridge the gap between prokaryotes and eukaryotes.</title>
        <authorList>
            <person name="Spang A."/>
            <person name="Saw J.H."/>
            <person name="Jorgensen S.L."/>
            <person name="Zaremba-Niedzwiedzka K."/>
            <person name="Martijn J."/>
            <person name="Lind A.E."/>
            <person name="van Eijk R."/>
            <person name="Schleper C."/>
            <person name="Guy L."/>
            <person name="Ettema T.J."/>
        </authorList>
    </citation>
    <scope>NUCLEOTIDE SEQUENCE</scope>
</reference>
<name>A0A0F9TAT5_9ZZZZ</name>
<proteinExistence type="predicted"/>
<evidence type="ECO:0008006" key="2">
    <source>
        <dbReference type="Google" id="ProtNLM"/>
    </source>
</evidence>
<accession>A0A0F9TAT5</accession>
<dbReference type="Gene3D" id="3.40.50.300">
    <property type="entry name" value="P-loop containing nucleotide triphosphate hydrolases"/>
    <property type="match status" value="1"/>
</dbReference>
<protein>
    <recommendedName>
        <fullName evidence="2">Adenylate kinase</fullName>
    </recommendedName>
</protein>
<sequence length="193" mass="22119">MNLPLVREKSMSFSWRETKHVAPFIRLWLVGAPGVGKTHIANYLEKVEGFQVLRIGEILRKEIGVREFSSMKNPHAPEETDDRVAELVYDAIERQSREANRPLVIDSSPRNERQLNFIPSFHNPLEMKDLVVFVHATESIRKVRLNKRGADETRLASRATDSWEQVRPELITKLVNGGVFMTTFENDGHVDDG</sequence>
<dbReference type="SUPFAM" id="SSF52540">
    <property type="entry name" value="P-loop containing nucleoside triphosphate hydrolases"/>
    <property type="match status" value="1"/>
</dbReference>
<organism evidence="1">
    <name type="scientific">marine sediment metagenome</name>
    <dbReference type="NCBI Taxonomy" id="412755"/>
    <lineage>
        <taxon>unclassified sequences</taxon>
        <taxon>metagenomes</taxon>
        <taxon>ecological metagenomes</taxon>
    </lineage>
</organism>
<comment type="caution">
    <text evidence="1">The sequence shown here is derived from an EMBL/GenBank/DDBJ whole genome shotgun (WGS) entry which is preliminary data.</text>
</comment>
<evidence type="ECO:0000313" key="1">
    <source>
        <dbReference type="EMBL" id="KKN72097.1"/>
    </source>
</evidence>